<evidence type="ECO:0000256" key="3">
    <source>
        <dbReference type="ARBA" id="ARBA00022614"/>
    </source>
</evidence>
<keyword evidence="8" id="KW-0472">Membrane</keyword>
<keyword evidence="4" id="KW-0812">Transmembrane</keyword>
<evidence type="ECO:0000256" key="1">
    <source>
        <dbReference type="ARBA" id="ARBA00004479"/>
    </source>
</evidence>
<keyword evidence="5" id="KW-0732">Signal</keyword>
<dbReference type="InterPro" id="IPR046956">
    <property type="entry name" value="RLP23-like"/>
</dbReference>
<dbReference type="SUPFAM" id="SSF52058">
    <property type="entry name" value="L domain-like"/>
    <property type="match status" value="1"/>
</dbReference>
<proteinExistence type="inferred from homology"/>
<accession>A0AB40CZW3</accession>
<keyword evidence="9" id="KW-0325">Glycoprotein</keyword>
<dbReference type="PANTHER" id="PTHR48063">
    <property type="entry name" value="LRR RECEPTOR-LIKE KINASE"/>
    <property type="match status" value="1"/>
</dbReference>
<organism evidence="10 11">
    <name type="scientific">Dioscorea cayennensis subsp. rotundata</name>
    <name type="common">White Guinea yam</name>
    <name type="synonym">Dioscorea rotundata</name>
    <dbReference type="NCBI Taxonomy" id="55577"/>
    <lineage>
        <taxon>Eukaryota</taxon>
        <taxon>Viridiplantae</taxon>
        <taxon>Streptophyta</taxon>
        <taxon>Embryophyta</taxon>
        <taxon>Tracheophyta</taxon>
        <taxon>Spermatophyta</taxon>
        <taxon>Magnoliopsida</taxon>
        <taxon>Liliopsida</taxon>
        <taxon>Dioscoreales</taxon>
        <taxon>Dioscoreaceae</taxon>
        <taxon>Dioscorea</taxon>
    </lineage>
</organism>
<keyword evidence="6" id="KW-0677">Repeat</keyword>
<comment type="subcellular location">
    <subcellularLocation>
        <location evidence="1">Membrane</location>
        <topology evidence="1">Single-pass type I membrane protein</topology>
    </subcellularLocation>
</comment>
<protein>
    <submittedName>
        <fullName evidence="11">Receptor-like protein EIX2</fullName>
    </submittedName>
</protein>
<gene>
    <name evidence="11" type="primary">LOC120281305</name>
</gene>
<dbReference type="GeneID" id="120281305"/>
<dbReference type="RefSeq" id="XP_039144095.1">
    <property type="nucleotide sequence ID" value="XM_039288161.1"/>
</dbReference>
<evidence type="ECO:0000256" key="7">
    <source>
        <dbReference type="ARBA" id="ARBA00022989"/>
    </source>
</evidence>
<sequence length="180" mass="19336">MFAGQIPPQLSNLSSLQVVDLADNNLEGHIPLSFGDFKGLLVLDLSHNHLTGDIPEDISAMRNLISLDLSNNGFSGVIPSTMTGMSFLSHLNLSNNNFSGKIPKAGQFSTFDSSSFSGNGDLCGFPLALQCQQTDGNNNSMPDGSDDYDGDDVLEDKWFIVSVLAGFFCWSLGIVCSNIY</sequence>
<evidence type="ECO:0000256" key="8">
    <source>
        <dbReference type="ARBA" id="ARBA00023136"/>
    </source>
</evidence>
<evidence type="ECO:0000256" key="5">
    <source>
        <dbReference type="ARBA" id="ARBA00022729"/>
    </source>
</evidence>
<evidence type="ECO:0000256" key="4">
    <source>
        <dbReference type="ARBA" id="ARBA00022692"/>
    </source>
</evidence>
<dbReference type="InterPro" id="IPR032675">
    <property type="entry name" value="LRR_dom_sf"/>
</dbReference>
<evidence type="ECO:0000313" key="11">
    <source>
        <dbReference type="RefSeq" id="XP_039144095.1"/>
    </source>
</evidence>
<keyword evidence="7" id="KW-1133">Transmembrane helix</keyword>
<name>A0AB40CZW3_DIOCR</name>
<dbReference type="GO" id="GO:0016020">
    <property type="term" value="C:membrane"/>
    <property type="evidence" value="ECO:0007669"/>
    <property type="project" value="UniProtKB-SubCell"/>
</dbReference>
<keyword evidence="3" id="KW-0433">Leucine-rich repeat</keyword>
<comment type="similarity">
    <text evidence="2">Belongs to the RLP family.</text>
</comment>
<dbReference type="Pfam" id="PF13855">
    <property type="entry name" value="LRR_8"/>
    <property type="match status" value="1"/>
</dbReference>
<evidence type="ECO:0000256" key="2">
    <source>
        <dbReference type="ARBA" id="ARBA00009592"/>
    </source>
</evidence>
<reference evidence="11" key="1">
    <citation type="submission" date="2025-08" db="UniProtKB">
        <authorList>
            <consortium name="RefSeq"/>
        </authorList>
    </citation>
    <scope>IDENTIFICATION</scope>
</reference>
<dbReference type="Pfam" id="PF00560">
    <property type="entry name" value="LRR_1"/>
    <property type="match status" value="1"/>
</dbReference>
<dbReference type="PANTHER" id="PTHR48063:SF112">
    <property type="entry name" value="RECEPTOR LIKE PROTEIN 30-LIKE"/>
    <property type="match status" value="1"/>
</dbReference>
<dbReference type="Proteomes" id="UP001515500">
    <property type="component" value="Chromosome 17"/>
</dbReference>
<evidence type="ECO:0000256" key="9">
    <source>
        <dbReference type="ARBA" id="ARBA00023180"/>
    </source>
</evidence>
<keyword evidence="10" id="KW-1185">Reference proteome</keyword>
<dbReference type="Gene3D" id="3.80.10.10">
    <property type="entry name" value="Ribonuclease Inhibitor"/>
    <property type="match status" value="1"/>
</dbReference>
<dbReference type="FunFam" id="3.80.10.10:FF:000111">
    <property type="entry name" value="LRR receptor-like serine/threonine-protein kinase ERECTA"/>
    <property type="match status" value="1"/>
</dbReference>
<evidence type="ECO:0000313" key="10">
    <source>
        <dbReference type="Proteomes" id="UP001515500"/>
    </source>
</evidence>
<evidence type="ECO:0000256" key="6">
    <source>
        <dbReference type="ARBA" id="ARBA00022737"/>
    </source>
</evidence>
<dbReference type="AlphaFoldDB" id="A0AB40CZW3"/>
<dbReference type="InterPro" id="IPR001611">
    <property type="entry name" value="Leu-rich_rpt"/>
</dbReference>